<dbReference type="Proteomes" id="UP001320170">
    <property type="component" value="Unassembled WGS sequence"/>
</dbReference>
<reference evidence="1 2" key="1">
    <citation type="journal article" date="2024" name="Pathogens">
        <title>Characterization of a Novel Species of Legionella Isolated from a Healthcare Facility: Legionella resiliens sp. nov.</title>
        <authorList>
            <person name="Cristino S."/>
            <person name="Pascale M.R."/>
            <person name="Marino F."/>
            <person name="Derelitto C."/>
            <person name="Salaris S."/>
            <person name="Orsini M."/>
            <person name="Squarzoni S."/>
            <person name="Grottola A."/>
            <person name="Girolamini L."/>
        </authorList>
    </citation>
    <scope>NUCLEOTIDE SEQUENCE [LARGE SCALE GENOMIC DNA]</scope>
    <source>
        <strain evidence="1 2">8cVS16</strain>
    </source>
</reference>
<keyword evidence="2" id="KW-1185">Reference proteome</keyword>
<dbReference type="RefSeq" id="WP_232891199.1">
    <property type="nucleotide sequence ID" value="NZ_JAJSPM010000009.1"/>
</dbReference>
<evidence type="ECO:0000313" key="1">
    <source>
        <dbReference type="EMBL" id="MCE3533517.1"/>
    </source>
</evidence>
<organism evidence="1 2">
    <name type="scientific">Legionella resiliens</name>
    <dbReference type="NCBI Taxonomy" id="2905958"/>
    <lineage>
        <taxon>Bacteria</taxon>
        <taxon>Pseudomonadati</taxon>
        <taxon>Pseudomonadota</taxon>
        <taxon>Gammaproteobacteria</taxon>
        <taxon>Legionellales</taxon>
        <taxon>Legionellaceae</taxon>
        <taxon>Legionella</taxon>
    </lineage>
</organism>
<dbReference type="EMBL" id="JAJTND010000005">
    <property type="protein sequence ID" value="MCE3533517.1"/>
    <property type="molecule type" value="Genomic_DNA"/>
</dbReference>
<proteinExistence type="predicted"/>
<name>A0ABS8X8K4_9GAMM</name>
<sequence length="335" mass="39273">MEERQEVLSRLNYNHMYREKIREEFCFNLPNNEKADLVYSALLEERKLYFCYAVAVSALSQAFWDFNDSTRRVAYLINEWEKCTLELNNYHSFIQLMDDFIQKEVNKELITKWYTNFSLLFKDPEKIEKGMRNEMLLFLCRINASHSLRLFLKLHYPAVEINFSSLLKEAVGCLHSQSVQALVESGANIRDYFCTGLYQDDGVYVFMPPLYYAVWSPNDHRCVLNRDKPQIRWHNPKLKNIIETLLSLGADPLQNCLIAPWPRGEFIPDPSVKDKTETKENVITLVRNIIADQSSDTKLDEASLTFLSYVAELKPKIDLNAQEEQTEQNTSLKYF</sequence>
<accession>A0ABS8X8K4</accession>
<comment type="caution">
    <text evidence="1">The sequence shown here is derived from an EMBL/GenBank/DDBJ whole genome shotgun (WGS) entry which is preliminary data.</text>
</comment>
<gene>
    <name evidence="1" type="ORF">LXO92_14175</name>
</gene>
<evidence type="ECO:0000313" key="2">
    <source>
        <dbReference type="Proteomes" id="UP001320170"/>
    </source>
</evidence>
<evidence type="ECO:0008006" key="3">
    <source>
        <dbReference type="Google" id="ProtNLM"/>
    </source>
</evidence>
<protein>
    <recommendedName>
        <fullName evidence="3">Ankyrin repeat protein</fullName>
    </recommendedName>
</protein>